<dbReference type="EMBL" id="DRVY01000049">
    <property type="protein sequence ID" value="HHR92202.1"/>
    <property type="molecule type" value="Genomic_DNA"/>
</dbReference>
<protein>
    <recommendedName>
        <fullName evidence="2">PD-(D/E)XK endonuclease-like domain-containing protein</fullName>
    </recommendedName>
</protein>
<evidence type="ECO:0000313" key="1">
    <source>
        <dbReference type="EMBL" id="HHR92202.1"/>
    </source>
</evidence>
<evidence type="ECO:0008006" key="2">
    <source>
        <dbReference type="Google" id="ProtNLM"/>
    </source>
</evidence>
<organism evidence="1">
    <name type="scientific">candidate division CPR3 bacterium</name>
    <dbReference type="NCBI Taxonomy" id="2268181"/>
    <lineage>
        <taxon>Bacteria</taxon>
        <taxon>Bacteria division CPR3</taxon>
    </lineage>
</organism>
<comment type="caution">
    <text evidence="1">The sequence shown here is derived from an EMBL/GenBank/DDBJ whole genome shotgun (WGS) entry which is preliminary data.</text>
</comment>
<name>A0A7C5YYU6_UNCC3</name>
<reference evidence="1" key="1">
    <citation type="journal article" date="2020" name="mSystems">
        <title>Genome- and Community-Level Interaction Insights into Carbon Utilization and Element Cycling Functions of Hydrothermarchaeota in Hydrothermal Sediment.</title>
        <authorList>
            <person name="Zhou Z."/>
            <person name="Liu Y."/>
            <person name="Xu W."/>
            <person name="Pan J."/>
            <person name="Luo Z.H."/>
            <person name="Li M."/>
        </authorList>
    </citation>
    <scope>NUCLEOTIDE SEQUENCE [LARGE SCALE GENOMIC DNA]</scope>
    <source>
        <strain evidence="1">SpSt-1042</strain>
    </source>
</reference>
<proteinExistence type="predicted"/>
<dbReference type="AlphaFoldDB" id="A0A7C5YYU6"/>
<accession>A0A7C5YYU6</accession>
<gene>
    <name evidence="1" type="ORF">ENL96_01685</name>
</gene>
<sequence>MKLRLSYTLLDFWRRGRVDDALNYYLGLKEITSKAMEFGKEKHKENENAVKTLNQLSKEFGGLKLKNPKSELKINMEYNELWDLVGVVDVYDEGVIYELKTGKIPSVSYLSNQQLSIYSLLCQSQKLPVEKIYVIHYDGVNTDWSMKWFYDEMIDEARDFIDGLGYEIYKFFKDKKII</sequence>